<accession>A0A9X1IT35</accession>
<dbReference type="InterPro" id="IPR017703">
    <property type="entry name" value="YgfZ/GCV_T_CS"/>
</dbReference>
<gene>
    <name evidence="2" type="ORF">KK488_18035</name>
</gene>
<dbReference type="PANTHER" id="PTHR22602:SF0">
    <property type="entry name" value="TRANSFERASE CAF17, MITOCHONDRIAL-RELATED"/>
    <property type="match status" value="1"/>
</dbReference>
<proteinExistence type="predicted"/>
<dbReference type="RefSeq" id="WP_214625105.1">
    <property type="nucleotide sequence ID" value="NZ_JAHGAW010000013.1"/>
</dbReference>
<dbReference type="InterPro" id="IPR027266">
    <property type="entry name" value="TrmE/GcvT-like"/>
</dbReference>
<sequence>MLPTTLHDRAVVRVGGAEARPFLQGLLTQDLLTLAPGAPRYAGLLTPQGKALFDMILWADPGSDEDVLIDCEAGRAEALIKRLSLYRLRRPVTIAPELDLAVHWSAEPHEGASPDPRLPELGYRWLAPAEPGDASEAWRANRLGHGVPEGAAELGEDKTLWLETNAQDLHGVDYAKGCYVGQENTARMHYRSKVNRRLVVLPQDQSDPARLRIAYPALGLAIDHRPVDTLGEVTLPGWLADALAETAD</sequence>
<name>A0A9X1IT35_9SPHN</name>
<dbReference type="GO" id="GO:0016226">
    <property type="term" value="P:iron-sulfur cluster assembly"/>
    <property type="evidence" value="ECO:0007669"/>
    <property type="project" value="TreeGrafter"/>
</dbReference>
<protein>
    <submittedName>
        <fullName evidence="2">Folate-binding protein</fullName>
    </submittedName>
</protein>
<organism evidence="2 3">
    <name type="scientific">Sphingobium nicotianae</name>
    <dbReference type="NCBI Taxonomy" id="2782607"/>
    <lineage>
        <taxon>Bacteria</taxon>
        <taxon>Pseudomonadati</taxon>
        <taxon>Pseudomonadota</taxon>
        <taxon>Alphaproteobacteria</taxon>
        <taxon>Sphingomonadales</taxon>
        <taxon>Sphingomonadaceae</taxon>
        <taxon>Sphingobium</taxon>
    </lineage>
</organism>
<dbReference type="EMBL" id="JAHGAW010000013">
    <property type="protein sequence ID" value="MBT2188849.1"/>
    <property type="molecule type" value="Genomic_DNA"/>
</dbReference>
<evidence type="ECO:0000313" key="3">
    <source>
        <dbReference type="Proteomes" id="UP001138757"/>
    </source>
</evidence>
<evidence type="ECO:0000256" key="1">
    <source>
        <dbReference type="ARBA" id="ARBA00022946"/>
    </source>
</evidence>
<evidence type="ECO:0000313" key="2">
    <source>
        <dbReference type="EMBL" id="MBT2188849.1"/>
    </source>
</evidence>
<dbReference type="PANTHER" id="PTHR22602">
    <property type="entry name" value="TRANSFERASE CAF17, MITOCHONDRIAL-RELATED"/>
    <property type="match status" value="1"/>
</dbReference>
<dbReference type="SUPFAM" id="SSF103025">
    <property type="entry name" value="Folate-binding domain"/>
    <property type="match status" value="1"/>
</dbReference>
<reference evidence="2" key="1">
    <citation type="submission" date="2021-05" db="EMBL/GenBank/DDBJ databases">
        <title>Genome of Sphingobium sp. strain.</title>
        <authorList>
            <person name="Fan R."/>
        </authorList>
    </citation>
    <scope>NUCLEOTIDE SEQUENCE</scope>
    <source>
        <strain evidence="2">H33</strain>
    </source>
</reference>
<dbReference type="Gene3D" id="3.30.1360.120">
    <property type="entry name" value="Probable tRNA modification gtpase trme, domain 1"/>
    <property type="match status" value="2"/>
</dbReference>
<keyword evidence="1" id="KW-0809">Transit peptide</keyword>
<keyword evidence="3" id="KW-1185">Reference proteome</keyword>
<comment type="caution">
    <text evidence="2">The sequence shown here is derived from an EMBL/GenBank/DDBJ whole genome shotgun (WGS) entry which is preliminary data.</text>
</comment>
<dbReference type="InterPro" id="IPR045179">
    <property type="entry name" value="YgfZ/GcvT"/>
</dbReference>
<dbReference type="AlphaFoldDB" id="A0A9X1IT35"/>
<dbReference type="NCBIfam" id="TIGR03317">
    <property type="entry name" value="ygfZ_signature"/>
    <property type="match status" value="1"/>
</dbReference>
<dbReference type="Proteomes" id="UP001138757">
    <property type="component" value="Unassembled WGS sequence"/>
</dbReference>